<accession>A0A6V7QJV2</accession>
<reference evidence="3" key="1">
    <citation type="submission" date="2020-07" db="EMBL/GenBank/DDBJ databases">
        <authorList>
            <person name="Lin J."/>
        </authorList>
    </citation>
    <scope>NUCLEOTIDE SEQUENCE</scope>
</reference>
<organism evidence="3">
    <name type="scientific">Ananas comosus var. bracteatus</name>
    <name type="common">red pineapple</name>
    <dbReference type="NCBI Taxonomy" id="296719"/>
    <lineage>
        <taxon>Eukaryota</taxon>
        <taxon>Viridiplantae</taxon>
        <taxon>Streptophyta</taxon>
        <taxon>Embryophyta</taxon>
        <taxon>Tracheophyta</taxon>
        <taxon>Spermatophyta</taxon>
        <taxon>Magnoliopsida</taxon>
        <taxon>Liliopsida</taxon>
        <taxon>Poales</taxon>
        <taxon>Bromeliaceae</taxon>
        <taxon>Bromelioideae</taxon>
        <taxon>Ananas</taxon>
    </lineage>
</organism>
<dbReference type="PANTHER" id="PTHR46667">
    <property type="entry name" value="OS05G0182700 PROTEIN"/>
    <property type="match status" value="1"/>
</dbReference>
<evidence type="ECO:0000259" key="2">
    <source>
        <dbReference type="Pfam" id="PF07889"/>
    </source>
</evidence>
<evidence type="ECO:0000256" key="1">
    <source>
        <dbReference type="SAM" id="Coils"/>
    </source>
</evidence>
<feature type="coiled-coil region" evidence="1">
    <location>
        <begin position="153"/>
        <end position="215"/>
    </location>
</feature>
<feature type="domain" description="DUF1664" evidence="2">
    <location>
        <begin position="95"/>
        <end position="216"/>
    </location>
</feature>
<proteinExistence type="predicted"/>
<dbReference type="Pfam" id="PF07889">
    <property type="entry name" value="DUF1664"/>
    <property type="match status" value="1"/>
</dbReference>
<name>A0A6V7QJV2_ANACO</name>
<evidence type="ECO:0000313" key="3">
    <source>
        <dbReference type="EMBL" id="CAD1843086.1"/>
    </source>
</evidence>
<dbReference type="AlphaFoldDB" id="A0A6V7QJV2"/>
<dbReference type="InterPro" id="IPR012458">
    <property type="entry name" value="DUF1664"/>
</dbReference>
<dbReference type="EMBL" id="LR862136">
    <property type="protein sequence ID" value="CAD1843086.1"/>
    <property type="molecule type" value="Genomic_DNA"/>
</dbReference>
<dbReference type="PANTHER" id="PTHR46667:SF6">
    <property type="entry name" value="OS01G0185100 PROTEIN"/>
    <property type="match status" value="1"/>
</dbReference>
<keyword evidence="1" id="KW-0175">Coiled coil</keyword>
<protein>
    <recommendedName>
        <fullName evidence="2">DUF1664 domain-containing protein</fullName>
    </recommendedName>
</protein>
<sequence>MAMQVVIGLSRAIFLVGAGLTGSILVRDGRFYDILAELQDTLKGVDISGEEATDAVDQLVEILAPQVHKLLLDVQQILTTYSVTVLNGNSSQTGLTTFILPAATLGGLGYGYMWWKGLSLSNFMYVTKQNMANTISSMTKNLEQVSASLSGAKRHLTERINRLDDKLEEQKKITERINQEVTDARMKTLSVCSEIKAITQLVQNLDDKLNVMEEKQNCSLAGVMYLLQFVGRNGGKKPDFLQDVSKVFGKRHIGFEDSGSLKGLLQLVDSEELGNVTRPESGNVATPAPIPSC</sequence>
<gene>
    <name evidence="3" type="ORF">CB5_LOCUS26297</name>
</gene>